<gene>
    <name evidence="2" type="ORF">SAMN05421762_3198</name>
</gene>
<accession>A0A1I1NXK9</accession>
<dbReference type="EMBL" id="FOLX01000001">
    <property type="protein sequence ID" value="SFD02072.1"/>
    <property type="molecule type" value="Genomic_DNA"/>
</dbReference>
<keyword evidence="3" id="KW-1185">Reference proteome</keyword>
<evidence type="ECO:0000256" key="1">
    <source>
        <dbReference type="SAM" id="Coils"/>
    </source>
</evidence>
<keyword evidence="1" id="KW-0175">Coiled coil</keyword>
<dbReference type="OrthoDB" id="7860163at2"/>
<dbReference type="AlphaFoldDB" id="A0A1I1NXK9"/>
<dbReference type="RefSeq" id="WP_139199386.1">
    <property type="nucleotide sequence ID" value="NZ_FNZG01000001.1"/>
</dbReference>
<protein>
    <submittedName>
        <fullName evidence="2">Uncharacterized protein</fullName>
    </submittedName>
</protein>
<dbReference type="Proteomes" id="UP000231644">
    <property type="component" value="Unassembled WGS sequence"/>
</dbReference>
<organism evidence="2 3">
    <name type="scientific">Pseudooceanicola nitratireducens</name>
    <dbReference type="NCBI Taxonomy" id="517719"/>
    <lineage>
        <taxon>Bacteria</taxon>
        <taxon>Pseudomonadati</taxon>
        <taxon>Pseudomonadota</taxon>
        <taxon>Alphaproteobacteria</taxon>
        <taxon>Rhodobacterales</taxon>
        <taxon>Paracoccaceae</taxon>
        <taxon>Pseudooceanicola</taxon>
    </lineage>
</organism>
<reference evidence="2 3" key="1">
    <citation type="submission" date="2016-10" db="EMBL/GenBank/DDBJ databases">
        <authorList>
            <person name="de Groot N.N."/>
        </authorList>
    </citation>
    <scope>NUCLEOTIDE SEQUENCE [LARGE SCALE GENOMIC DNA]</scope>
    <source>
        <strain evidence="2 3">DSM 29619</strain>
    </source>
</reference>
<evidence type="ECO:0000313" key="3">
    <source>
        <dbReference type="Proteomes" id="UP000231644"/>
    </source>
</evidence>
<feature type="coiled-coil region" evidence="1">
    <location>
        <begin position="193"/>
        <end position="256"/>
    </location>
</feature>
<evidence type="ECO:0000313" key="2">
    <source>
        <dbReference type="EMBL" id="SFD02072.1"/>
    </source>
</evidence>
<name>A0A1I1NXK9_9RHOB</name>
<sequence>MGIPMTNEYKVFEGFIGGVSCDVSKDDYERAKQSREVLAAAFSIEEAFSLIARSYIDLEKTLMSASLEWSLENDDYASHNDFFDHWREVINLNLLSLLTAAGAYSERMERLAKSASIPGFDWEAYDPRRKAVFDSDLSYRVMCALRNFSIHDKLPIAGFPISFKNETSSGRLKDGEPWRRRLTCSPHIRTQPLVASEKIRRATRDEIEELSAEGIDLKMFTRGFVESLFTLHQVVRDLTEASLAQALNSLSEMEDRLSDAKGGQCKFAHIGEKGAGLELALYIDTARLARIQGKRQDWKKLQGLRRRYVSSETTRREGIYLCEVDDLWVQS</sequence>
<proteinExistence type="predicted"/>